<protein>
    <recommendedName>
        <fullName evidence="4">Gustatory receptor</fullName>
    </recommendedName>
</protein>
<dbReference type="InParanoid" id="A0A7M7P8H0"/>
<dbReference type="EnsemblMetazoa" id="XM_030991497">
    <property type="protein sequence ID" value="XP_030847357"/>
    <property type="gene ID" value="LOC115926620"/>
</dbReference>
<feature type="transmembrane region" description="Helical" evidence="1">
    <location>
        <begin position="223"/>
        <end position="244"/>
    </location>
</feature>
<name>A0A7M7P8H0_STRPU</name>
<dbReference type="KEGG" id="spu:115926620"/>
<keyword evidence="3" id="KW-1185">Reference proteome</keyword>
<feature type="transmembrane region" description="Helical" evidence="1">
    <location>
        <begin position="119"/>
        <end position="137"/>
    </location>
</feature>
<feature type="transmembrane region" description="Helical" evidence="1">
    <location>
        <begin position="284"/>
        <end position="306"/>
    </location>
</feature>
<evidence type="ECO:0008006" key="4">
    <source>
        <dbReference type="Google" id="ProtNLM"/>
    </source>
</evidence>
<evidence type="ECO:0000313" key="3">
    <source>
        <dbReference type="Proteomes" id="UP000007110"/>
    </source>
</evidence>
<feature type="transmembrane region" description="Helical" evidence="1">
    <location>
        <begin position="190"/>
        <end position="211"/>
    </location>
</feature>
<evidence type="ECO:0000313" key="2">
    <source>
        <dbReference type="EnsemblMetazoa" id="XP_030847357"/>
    </source>
</evidence>
<keyword evidence="1" id="KW-0812">Transmembrane</keyword>
<evidence type="ECO:0000256" key="1">
    <source>
        <dbReference type="SAM" id="Phobius"/>
    </source>
</evidence>
<organism evidence="2 3">
    <name type="scientific">Strongylocentrotus purpuratus</name>
    <name type="common">Purple sea urchin</name>
    <dbReference type="NCBI Taxonomy" id="7668"/>
    <lineage>
        <taxon>Eukaryota</taxon>
        <taxon>Metazoa</taxon>
        <taxon>Echinodermata</taxon>
        <taxon>Eleutherozoa</taxon>
        <taxon>Echinozoa</taxon>
        <taxon>Echinoidea</taxon>
        <taxon>Euechinoidea</taxon>
        <taxon>Echinacea</taxon>
        <taxon>Camarodonta</taxon>
        <taxon>Echinidea</taxon>
        <taxon>Strongylocentrotidae</taxon>
        <taxon>Strongylocentrotus</taxon>
    </lineage>
</organism>
<sequence>MYTKLENKYLLDTASFLCLNFQTFSIIIYTFIRLKLCCWRGNPDFHAMPYDMDTCVRRVTLVQAFYNTSGKCYLKSRCSLAIEILMFFLIPLLNAILQIVLGFSVFFIGCESNWQMATLVIKSVLYIYYGCFWYVVYVQRVYLNCQLNNALDTIRKLAGQTDCEGTREGARRLIDRIYSVFNVFRYFTGWLMAFTLLTVTFHSLCCGIFSYCKSSMVTSRDSYLIVMLWIQNIMFFVVPIYAIGGLNLESLWKNFRHVLIKCKVQGQSEFWNEVWSYVTHIDTLASFLLVWTGLFPFVGVFLKFMVAQRDSISLEYWSYLSKSCIDSMESNTCLV</sequence>
<dbReference type="AlphaFoldDB" id="A0A7M7P8H0"/>
<reference evidence="2" key="2">
    <citation type="submission" date="2021-01" db="UniProtKB">
        <authorList>
            <consortium name="EnsemblMetazoa"/>
        </authorList>
    </citation>
    <scope>IDENTIFICATION</scope>
</reference>
<proteinExistence type="predicted"/>
<keyword evidence="1" id="KW-0472">Membrane</keyword>
<feature type="transmembrane region" description="Helical" evidence="1">
    <location>
        <begin position="84"/>
        <end position="107"/>
    </location>
</feature>
<reference evidence="3" key="1">
    <citation type="submission" date="2015-02" db="EMBL/GenBank/DDBJ databases">
        <title>Genome sequencing for Strongylocentrotus purpuratus.</title>
        <authorList>
            <person name="Murali S."/>
            <person name="Liu Y."/>
            <person name="Vee V."/>
            <person name="English A."/>
            <person name="Wang M."/>
            <person name="Skinner E."/>
            <person name="Han Y."/>
            <person name="Muzny D.M."/>
            <person name="Worley K.C."/>
            <person name="Gibbs R.A."/>
        </authorList>
    </citation>
    <scope>NUCLEOTIDE SEQUENCE</scope>
</reference>
<dbReference type="Proteomes" id="UP000007110">
    <property type="component" value="Unassembled WGS sequence"/>
</dbReference>
<dbReference type="RefSeq" id="XP_030847357.1">
    <property type="nucleotide sequence ID" value="XM_030991497.1"/>
</dbReference>
<feature type="transmembrane region" description="Helical" evidence="1">
    <location>
        <begin position="9"/>
        <end position="32"/>
    </location>
</feature>
<dbReference type="GeneID" id="115926620"/>
<accession>A0A7M7P8H0</accession>
<keyword evidence="1" id="KW-1133">Transmembrane helix</keyword>